<keyword evidence="3" id="KW-1185">Reference proteome</keyword>
<dbReference type="Gramene" id="HORVU.MOREX.r2.2HG0129720.1">
    <property type="protein sequence ID" value="HORVU.MOREX.r2.2HG0129720.1.CDS.1"/>
    <property type="gene ID" value="HORVU.MOREX.r2.2HG0129720"/>
</dbReference>
<keyword evidence="1" id="KW-0812">Transmembrane</keyword>
<name>A0A8I7B5Z9_HORVV</name>
<accession>A0A8I7B5Z9</accession>
<evidence type="ECO:0000256" key="1">
    <source>
        <dbReference type="SAM" id="Phobius"/>
    </source>
</evidence>
<evidence type="ECO:0000313" key="2">
    <source>
        <dbReference type="EnsemblPlants" id="HORVU.MOREX.r3.2HG0157400.1.CDS1"/>
    </source>
</evidence>
<dbReference type="Proteomes" id="UP000011116">
    <property type="component" value="Chromosome 2H"/>
</dbReference>
<reference evidence="2" key="2">
    <citation type="submission" date="2020-10" db="EMBL/GenBank/DDBJ databases">
        <authorList>
            <person name="Scholz U."/>
            <person name="Mascher M."/>
            <person name="Fiebig A."/>
        </authorList>
    </citation>
    <scope>NUCLEOTIDE SEQUENCE [LARGE SCALE GENOMIC DNA]</scope>
    <source>
        <strain evidence="2">cv. Morex</strain>
    </source>
</reference>
<reference evidence="2" key="3">
    <citation type="submission" date="2022-01" db="UniProtKB">
        <authorList>
            <consortium name="EnsemblPlants"/>
        </authorList>
    </citation>
    <scope>IDENTIFICATION</scope>
    <source>
        <strain evidence="2">subsp. vulgare</strain>
    </source>
</reference>
<evidence type="ECO:0000313" key="3">
    <source>
        <dbReference type="Proteomes" id="UP000011116"/>
    </source>
</evidence>
<sequence>MSYQLDINVFIKEVCEPEIRTDPLVERLNKVEKENSYLKEKLKSVEEVEMKLELHAADVDDLHKTEMNAMRLKIRKIRKYSIDNEACYHYVVESIVTLVATSIAFIVAFKSFT</sequence>
<reference evidence="3" key="1">
    <citation type="journal article" date="2012" name="Nature">
        <title>A physical, genetic and functional sequence assembly of the barley genome.</title>
        <authorList>
            <consortium name="The International Barley Genome Sequencing Consortium"/>
            <person name="Mayer K.F."/>
            <person name="Waugh R."/>
            <person name="Brown J.W."/>
            <person name="Schulman A."/>
            <person name="Langridge P."/>
            <person name="Platzer M."/>
            <person name="Fincher G.B."/>
            <person name="Muehlbauer G.J."/>
            <person name="Sato K."/>
            <person name="Close T.J."/>
            <person name="Wise R.P."/>
            <person name="Stein N."/>
        </authorList>
    </citation>
    <scope>NUCLEOTIDE SEQUENCE [LARGE SCALE GENOMIC DNA]</scope>
    <source>
        <strain evidence="3">cv. Morex</strain>
    </source>
</reference>
<dbReference type="EnsemblPlants" id="HORVU.MOREX.r3.2HG0157400.1">
    <property type="protein sequence ID" value="HORVU.MOREX.r3.2HG0157400.1.CDS1"/>
    <property type="gene ID" value="HORVU.MOREX.r3.2HG0157400"/>
</dbReference>
<organism evidence="2 3">
    <name type="scientific">Hordeum vulgare subsp. vulgare</name>
    <name type="common">Domesticated barley</name>
    <dbReference type="NCBI Taxonomy" id="112509"/>
    <lineage>
        <taxon>Eukaryota</taxon>
        <taxon>Viridiplantae</taxon>
        <taxon>Streptophyta</taxon>
        <taxon>Embryophyta</taxon>
        <taxon>Tracheophyta</taxon>
        <taxon>Spermatophyta</taxon>
        <taxon>Magnoliopsida</taxon>
        <taxon>Liliopsida</taxon>
        <taxon>Poales</taxon>
        <taxon>Poaceae</taxon>
        <taxon>BOP clade</taxon>
        <taxon>Pooideae</taxon>
        <taxon>Triticodae</taxon>
        <taxon>Triticeae</taxon>
        <taxon>Hordeinae</taxon>
        <taxon>Hordeum</taxon>
    </lineage>
</organism>
<dbReference type="AlphaFoldDB" id="A0A8I7B5Z9"/>
<dbReference type="Gramene" id="HORVU.MOREX.r3.2HG0157400.1">
    <property type="protein sequence ID" value="HORVU.MOREX.r3.2HG0157400.1.CDS1"/>
    <property type="gene ID" value="HORVU.MOREX.r3.2HG0157400"/>
</dbReference>
<keyword evidence="1" id="KW-0472">Membrane</keyword>
<feature type="transmembrane region" description="Helical" evidence="1">
    <location>
        <begin position="87"/>
        <end position="109"/>
    </location>
</feature>
<protein>
    <submittedName>
        <fullName evidence="2">Uncharacterized protein</fullName>
    </submittedName>
</protein>
<dbReference type="SMR" id="A0A8I7B5Z9"/>
<keyword evidence="1" id="KW-1133">Transmembrane helix</keyword>
<proteinExistence type="predicted"/>